<reference evidence="2" key="1">
    <citation type="submission" date="2020-11" db="EMBL/GenBank/DDBJ databases">
        <authorList>
            <person name="Tran Van P."/>
        </authorList>
    </citation>
    <scope>NUCLEOTIDE SEQUENCE</scope>
</reference>
<feature type="region of interest" description="Disordered" evidence="1">
    <location>
        <begin position="144"/>
        <end position="191"/>
    </location>
</feature>
<dbReference type="AlphaFoldDB" id="A0A7R8WNF1"/>
<evidence type="ECO:0000256" key="1">
    <source>
        <dbReference type="SAM" id="MobiDB-lite"/>
    </source>
</evidence>
<sequence length="254" mass="27941">MTFHSCDEEGRTSILVGDIRISPVSKQDFDHRMMTFLTCDEEGRTSILVGDIRISPVSKEDVDDRKMTFLTCDEEGRTSILVGDIRISPVSKQDFDHRMTTIKSCPEQRSTTIAVLHIDLRFIFQEKSRSLRCGGEVQWKSVAGTGGDGWETTNESSPGRKVNQLGYNTRRSPGCTVGSRRGSSKSLHSVTCGRRSQSSGLALGSGNLKNSDNTPSTVWLALVEEGRASENDGETAPPPLPHRLASMDCLTIFQ</sequence>
<organism evidence="2">
    <name type="scientific">Cyprideis torosa</name>
    <dbReference type="NCBI Taxonomy" id="163714"/>
    <lineage>
        <taxon>Eukaryota</taxon>
        <taxon>Metazoa</taxon>
        <taxon>Ecdysozoa</taxon>
        <taxon>Arthropoda</taxon>
        <taxon>Crustacea</taxon>
        <taxon>Oligostraca</taxon>
        <taxon>Ostracoda</taxon>
        <taxon>Podocopa</taxon>
        <taxon>Podocopida</taxon>
        <taxon>Cytherocopina</taxon>
        <taxon>Cytheroidea</taxon>
        <taxon>Cytherideidae</taxon>
        <taxon>Cyprideis</taxon>
    </lineage>
</organism>
<protein>
    <submittedName>
        <fullName evidence="2">Uncharacterized protein</fullName>
    </submittedName>
</protein>
<gene>
    <name evidence="2" type="ORF">CTOB1V02_LOCUS11628</name>
</gene>
<evidence type="ECO:0000313" key="2">
    <source>
        <dbReference type="EMBL" id="CAD7233809.1"/>
    </source>
</evidence>
<accession>A0A7R8WNF1</accession>
<name>A0A7R8WNF1_9CRUS</name>
<proteinExistence type="predicted"/>
<dbReference type="EMBL" id="OB667011">
    <property type="protein sequence ID" value="CAD7233809.1"/>
    <property type="molecule type" value="Genomic_DNA"/>
</dbReference>